<organism evidence="2 3">
    <name type="scientific">Arabidopsis suecica</name>
    <name type="common">Swedish thale-cress</name>
    <name type="synonym">Cardaminopsis suecica</name>
    <dbReference type="NCBI Taxonomy" id="45249"/>
    <lineage>
        <taxon>Eukaryota</taxon>
        <taxon>Viridiplantae</taxon>
        <taxon>Streptophyta</taxon>
        <taxon>Embryophyta</taxon>
        <taxon>Tracheophyta</taxon>
        <taxon>Spermatophyta</taxon>
        <taxon>Magnoliopsida</taxon>
        <taxon>eudicotyledons</taxon>
        <taxon>Gunneridae</taxon>
        <taxon>Pentapetalae</taxon>
        <taxon>rosids</taxon>
        <taxon>malvids</taxon>
        <taxon>Brassicales</taxon>
        <taxon>Brassicaceae</taxon>
        <taxon>Camelineae</taxon>
        <taxon>Arabidopsis</taxon>
    </lineage>
</organism>
<protein>
    <submittedName>
        <fullName evidence="2">Putative transposase Ptta/En/Spm plant</fullName>
    </submittedName>
</protein>
<keyword evidence="3" id="KW-1185">Reference proteome</keyword>
<dbReference type="OrthoDB" id="10608952at2759"/>
<sequence length="708" mass="77594">MFGGNDYTRWLSQTSGSNPVGGDATSPGNTLAVQDNRQAHSRHSRRHSSSPAMSIGSPAMSTGSPAQSTGSPAISTGSPVLFSGSPSSPATGSPSTPASGSHSSPANQTSQPPSSRLNNLTLDELLVSPGREHLKKTASKAFGEDGEVAATVRSIFEKDFKEPHANWTQTPSKVIDRWFETFAQTYNWDRSINVRVRSEFDSKLKSRMCDQVCRWKGKWREIGDDAKPKWIDPEVWAALVKFWLDPKSEAKSINSRKARYHDPDGTGISKHRSGQTSFKARARKHSEKTGELTPDFLQVLEETHRKPDGSFTDGKSESIYKEVSSRIQELESELCVGENESSGSGGLSIHTKNKIYTEVAPRKKNRIYGVGSLQQEAASAHSGPPPPAEDPVLLAEKLAHAEAALQAQATQLQKSAEKMHQVFEYLAKKDPVFAAMLESENESTATNTEANRVSTPQTTPVTPLTGENMGDNPDTIIEVASKFNFFGAGRAFARRRRDSSLPLRYRFKKPIAGLYFSPVLRKLSHISKVISGFSVEILLTFFLRSVTPKTFAILVVRPTCRLPSKSKPAPPDSNPTTKFFACMLRDQSSALTLESKKQTTAEESFTAARSSSLEAPTLLDLATEFQSMLTGIVSPPQIGRKTKVKLLNLIMLNVSQFGPGPRVLYIPCSPLDILSQPNRKVFGRSPTFIRPSERVRLVLSFLFIKPGG</sequence>
<feature type="compositionally biased region" description="Low complexity" evidence="1">
    <location>
        <begin position="83"/>
        <end position="106"/>
    </location>
</feature>
<reference evidence="2 3" key="1">
    <citation type="submission" date="2020-12" db="EMBL/GenBank/DDBJ databases">
        <title>Concerted genomic and epigenomic changes stabilize Arabidopsis allopolyploids.</title>
        <authorList>
            <person name="Chen Z."/>
        </authorList>
    </citation>
    <scope>NUCLEOTIDE SEQUENCE [LARGE SCALE GENOMIC DNA]</scope>
    <source>
        <strain evidence="2">As9502</strain>
        <tissue evidence="2">Leaf</tissue>
    </source>
</reference>
<feature type="region of interest" description="Disordered" evidence="1">
    <location>
        <begin position="1"/>
        <end position="119"/>
    </location>
</feature>
<dbReference type="Proteomes" id="UP000694251">
    <property type="component" value="Chromosome 2"/>
</dbReference>
<evidence type="ECO:0000313" key="3">
    <source>
        <dbReference type="Proteomes" id="UP000694251"/>
    </source>
</evidence>
<gene>
    <name evidence="2" type="ORF">ISN44_As02g002880</name>
</gene>
<feature type="compositionally biased region" description="Basic residues" evidence="1">
    <location>
        <begin position="39"/>
        <end position="48"/>
    </location>
</feature>
<accession>A0A8T2FYY1</accession>
<feature type="compositionally biased region" description="Polar residues" evidence="1">
    <location>
        <begin position="107"/>
        <end position="119"/>
    </location>
</feature>
<dbReference type="EMBL" id="JAEFBJ010000002">
    <property type="protein sequence ID" value="KAG7640446.1"/>
    <property type="molecule type" value="Genomic_DNA"/>
</dbReference>
<evidence type="ECO:0000256" key="1">
    <source>
        <dbReference type="SAM" id="MobiDB-lite"/>
    </source>
</evidence>
<feature type="region of interest" description="Disordered" evidence="1">
    <location>
        <begin position="254"/>
        <end position="287"/>
    </location>
</feature>
<feature type="compositionally biased region" description="Polar residues" evidence="1">
    <location>
        <begin position="59"/>
        <end position="78"/>
    </location>
</feature>
<evidence type="ECO:0000313" key="2">
    <source>
        <dbReference type="EMBL" id="KAG7640446.1"/>
    </source>
</evidence>
<proteinExistence type="predicted"/>
<feature type="region of interest" description="Disordered" evidence="1">
    <location>
        <begin position="443"/>
        <end position="469"/>
    </location>
</feature>
<comment type="caution">
    <text evidence="2">The sequence shown here is derived from an EMBL/GenBank/DDBJ whole genome shotgun (WGS) entry which is preliminary data.</text>
</comment>
<dbReference type="Pfam" id="PF03004">
    <property type="entry name" value="Transposase_24"/>
    <property type="match status" value="1"/>
</dbReference>
<name>A0A8T2FYY1_ARASU</name>
<feature type="compositionally biased region" description="Polar residues" evidence="1">
    <location>
        <begin position="452"/>
        <end position="462"/>
    </location>
</feature>
<dbReference type="InterPro" id="IPR004252">
    <property type="entry name" value="Probable_transposase_24"/>
</dbReference>
<dbReference type="AlphaFoldDB" id="A0A8T2FYY1"/>
<feature type="compositionally biased region" description="Polar residues" evidence="1">
    <location>
        <begin position="26"/>
        <end position="36"/>
    </location>
</feature>